<dbReference type="AlphaFoldDB" id="A0A378MI04"/>
<name>A0A378MI04_LISGR</name>
<accession>A0A378MI04</accession>
<dbReference type="Proteomes" id="UP000254879">
    <property type="component" value="Unassembled WGS sequence"/>
</dbReference>
<gene>
    <name evidence="1" type="ORF">NCTC10815_02397</name>
</gene>
<sequence length="70" mass="8560">MNLAQKLLWCQSKMMHYEEIPIEVKTISYEEGLLEKSELPIELEQFLSRHFSENEWNIEIFQWNRCQTLI</sequence>
<protein>
    <submittedName>
        <fullName evidence="1">Uncharacterized protein</fullName>
    </submittedName>
</protein>
<reference evidence="1 2" key="1">
    <citation type="submission" date="2018-06" db="EMBL/GenBank/DDBJ databases">
        <authorList>
            <consortium name="Pathogen Informatics"/>
            <person name="Doyle S."/>
        </authorList>
    </citation>
    <scope>NUCLEOTIDE SEQUENCE [LARGE SCALE GENOMIC DNA]</scope>
    <source>
        <strain evidence="2">NCTC 10815</strain>
    </source>
</reference>
<dbReference type="EMBL" id="UGPG01000001">
    <property type="protein sequence ID" value="STY45022.1"/>
    <property type="molecule type" value="Genomic_DNA"/>
</dbReference>
<evidence type="ECO:0000313" key="2">
    <source>
        <dbReference type="Proteomes" id="UP000254879"/>
    </source>
</evidence>
<proteinExistence type="predicted"/>
<organism evidence="1 2">
    <name type="scientific">Listeria grayi</name>
    <name type="common">Listeria murrayi</name>
    <dbReference type="NCBI Taxonomy" id="1641"/>
    <lineage>
        <taxon>Bacteria</taxon>
        <taxon>Bacillati</taxon>
        <taxon>Bacillota</taxon>
        <taxon>Bacilli</taxon>
        <taxon>Bacillales</taxon>
        <taxon>Listeriaceae</taxon>
        <taxon>Listeria</taxon>
    </lineage>
</organism>
<dbReference type="RefSeq" id="WP_115346152.1">
    <property type="nucleotide sequence ID" value="NZ_UGPG01000001.1"/>
</dbReference>
<evidence type="ECO:0000313" key="1">
    <source>
        <dbReference type="EMBL" id="STY45022.1"/>
    </source>
</evidence>